<dbReference type="InterPro" id="IPR036527">
    <property type="entry name" value="SCP2_sterol-bd_dom_sf"/>
</dbReference>
<keyword evidence="2" id="KW-1185">Reference proteome</keyword>
<evidence type="ECO:0000313" key="2">
    <source>
        <dbReference type="Proteomes" id="UP000426424"/>
    </source>
</evidence>
<gene>
    <name evidence="1" type="ORF">E6P07_00850</name>
</gene>
<dbReference type="RefSeq" id="WP_153973867.1">
    <property type="nucleotide sequence ID" value="NZ_CP039268.1"/>
</dbReference>
<accession>A0A6I6E5E9</accession>
<name>A0A6I6E5E9_THETI</name>
<protein>
    <submittedName>
        <fullName evidence="1">SCP-2 sterol transfer family protein</fullName>
    </submittedName>
</protein>
<reference evidence="1 2" key="1">
    <citation type="submission" date="2019-12" db="EMBL/GenBank/DDBJ databases">
        <title>The complete genome of the thermophilic, anoxygenic phototrophic gammaproteobacterium Thermochromatium tepidum.</title>
        <authorList>
            <person name="Sattley W.M."/>
            <person name="Swingley W.D."/>
            <person name="Burchell B.M."/>
            <person name="Gurbani S.A."/>
            <person name="Kujawa C.M."/>
            <person name="Nuccio D.A."/>
            <person name="Schladweiler J."/>
            <person name="Shaffer K.N."/>
            <person name="Stokes L.M."/>
            <person name="Touchman J.W."/>
            <person name="Blankenship R.E."/>
            <person name="Madigan M.T."/>
        </authorList>
    </citation>
    <scope>NUCLEOTIDE SEQUENCE [LARGE SCALE GENOMIC DNA]</scope>
    <source>
        <strain evidence="1 2">ATCC 43061</strain>
    </source>
</reference>
<dbReference type="AlphaFoldDB" id="A0A6I6E5E9"/>
<dbReference type="Gene3D" id="3.30.1050.10">
    <property type="entry name" value="SCP2 sterol-binding domain"/>
    <property type="match status" value="1"/>
</dbReference>
<evidence type="ECO:0000313" key="1">
    <source>
        <dbReference type="EMBL" id="QGU31668.1"/>
    </source>
</evidence>
<dbReference type="EMBL" id="CP039268">
    <property type="protein sequence ID" value="QGU31668.1"/>
    <property type="molecule type" value="Genomic_DNA"/>
</dbReference>
<proteinExistence type="predicted"/>
<sequence>MPALFSDEWMKQLKDAWNNEPEVRDKLAEIGFNSVITCGFKDEENPRGVFVVEKGVCVRAGSWSESDPAPNWDMRADLKDWLKWVENGIGMMGMGTAFATGKLKFKVGDYKAILKDPRMAGPFVKSFGLMQQLDTDEVKQSST</sequence>
<organism evidence="1 2">
    <name type="scientific">Thermochromatium tepidum ATCC 43061</name>
    <dbReference type="NCBI Taxonomy" id="316276"/>
    <lineage>
        <taxon>Bacteria</taxon>
        <taxon>Pseudomonadati</taxon>
        <taxon>Pseudomonadota</taxon>
        <taxon>Gammaproteobacteria</taxon>
        <taxon>Chromatiales</taxon>
        <taxon>Chromatiaceae</taxon>
        <taxon>Thermochromatium</taxon>
    </lineage>
</organism>
<dbReference type="SUPFAM" id="SSF55718">
    <property type="entry name" value="SCP-like"/>
    <property type="match status" value="1"/>
</dbReference>
<dbReference type="Proteomes" id="UP000426424">
    <property type="component" value="Chromosome"/>
</dbReference>
<dbReference type="OrthoDB" id="459969at2"/>
<dbReference type="KEGG" id="ttp:E6P07_00850"/>